<dbReference type="OrthoDB" id="5772022at2"/>
<evidence type="ECO:0000313" key="2">
    <source>
        <dbReference type="EMBL" id="PQJ54790.1"/>
    </source>
</evidence>
<keyword evidence="1" id="KW-1133">Transmembrane helix</keyword>
<accession>A0A2S7UZT8</accession>
<dbReference type="EMBL" id="MSCH01000003">
    <property type="protein sequence ID" value="PQJ54790.1"/>
    <property type="molecule type" value="Genomic_DNA"/>
</dbReference>
<feature type="transmembrane region" description="Helical" evidence="1">
    <location>
        <begin position="31"/>
        <end position="48"/>
    </location>
</feature>
<evidence type="ECO:0000313" key="3">
    <source>
        <dbReference type="Proteomes" id="UP000239007"/>
    </source>
</evidence>
<dbReference type="RefSeq" id="WP_105053315.1">
    <property type="nucleotide sequence ID" value="NZ_BMYG01000001.1"/>
</dbReference>
<dbReference type="AlphaFoldDB" id="A0A2S7UZT8"/>
<name>A0A2S7UZT8_9GAMM</name>
<keyword evidence="3" id="KW-1185">Reference proteome</keyword>
<sequence>MLILLIMLIVFCFSIYVAIEAMKNGMSEKNWFIAGMCFGPIIWPMFNVKRKMALLKYTEIDSVRFNA</sequence>
<comment type="caution">
    <text evidence="2">The sequence shown here is derived from an EMBL/GenBank/DDBJ whole genome shotgun (WGS) entry which is preliminary data.</text>
</comment>
<organism evidence="2 3">
    <name type="scientific">Psychrosphaera saromensis</name>
    <dbReference type="NCBI Taxonomy" id="716813"/>
    <lineage>
        <taxon>Bacteria</taxon>
        <taxon>Pseudomonadati</taxon>
        <taxon>Pseudomonadota</taxon>
        <taxon>Gammaproteobacteria</taxon>
        <taxon>Alteromonadales</taxon>
        <taxon>Pseudoalteromonadaceae</taxon>
        <taxon>Psychrosphaera</taxon>
    </lineage>
</organism>
<keyword evidence="1" id="KW-0812">Transmembrane</keyword>
<reference evidence="2 3" key="1">
    <citation type="submission" date="2016-12" db="EMBL/GenBank/DDBJ databases">
        <title>Diversity of luminous bacteria.</title>
        <authorList>
            <person name="Yoshizawa S."/>
            <person name="Kogure K."/>
        </authorList>
    </citation>
    <scope>NUCLEOTIDE SEQUENCE [LARGE SCALE GENOMIC DNA]</scope>
    <source>
        <strain evidence="2 3">SA4-48</strain>
    </source>
</reference>
<dbReference type="Proteomes" id="UP000239007">
    <property type="component" value="Unassembled WGS sequence"/>
</dbReference>
<gene>
    <name evidence="2" type="ORF">BTO11_14790</name>
</gene>
<keyword evidence="1" id="KW-0472">Membrane</keyword>
<proteinExistence type="predicted"/>
<evidence type="ECO:0000256" key="1">
    <source>
        <dbReference type="SAM" id="Phobius"/>
    </source>
</evidence>
<evidence type="ECO:0008006" key="4">
    <source>
        <dbReference type="Google" id="ProtNLM"/>
    </source>
</evidence>
<protein>
    <recommendedName>
        <fullName evidence="4">Cardiolipin synthase N-terminal domain-containing protein</fullName>
    </recommendedName>
</protein>